<name>A0AAP2DQ65_9BACT</name>
<feature type="domain" description="Glycosyl transferase family 1" evidence="1">
    <location>
        <begin position="213"/>
        <end position="356"/>
    </location>
</feature>
<evidence type="ECO:0000259" key="1">
    <source>
        <dbReference type="Pfam" id="PF00534"/>
    </source>
</evidence>
<dbReference type="Gene3D" id="3.40.50.2000">
    <property type="entry name" value="Glycogen Phosphorylase B"/>
    <property type="match status" value="1"/>
</dbReference>
<protein>
    <submittedName>
        <fullName evidence="2">Glycosyltransferase</fullName>
        <ecNumber evidence="2">2.4.-.-</ecNumber>
    </submittedName>
</protein>
<dbReference type="EC" id="2.4.-.-" evidence="2"/>
<evidence type="ECO:0000313" key="3">
    <source>
        <dbReference type="Proteomes" id="UP001319200"/>
    </source>
</evidence>
<dbReference type="EMBL" id="JAHESF010000042">
    <property type="protein sequence ID" value="MBT1700515.1"/>
    <property type="molecule type" value="Genomic_DNA"/>
</dbReference>
<accession>A0AAP2DQ65</accession>
<sequence>MNTKKRLKIGVIFNFSKSWMGGVIYVINLVNALNFLDDEDKPEIILFYNPTLAEFTKEIQYPYLKLVQRNFGNLYKQYLFSMLKGKNLFAESLVNEFDLDGLYPLNDQPVPASKAFRKPGFVAAAWFPDLQHKFYPQFFTKSQLILREARLRLLLKNTDHLVLSSYDVASHFRKFYKLRDSMKVHVLHFASIIDEKASNGNIDQLREKYKLPASYYLVSNQFHNHKNHTVVLKALALLKAQNEKVHVAFTGKMESAINQAYISELKALISDNALDDRISLLGVIPRQDQLCLMKHAKAIVQPSLFEGWSTVIEDAISLQVPVIASDLDVNIEQLGEKGIFFKPHDEKKLAELLASFPGRQGQALYQKYEDRLKTFAMNFVSIFGKQR</sequence>
<reference evidence="2 3" key="1">
    <citation type="submission" date="2021-05" db="EMBL/GenBank/DDBJ databases">
        <title>A Polyphasic approach of four new species of the genus Ohtaekwangia: Ohtaekwangia histidinii sp. nov., Ohtaekwangia cretensis sp. nov., Ohtaekwangia indiensis sp. nov., Ohtaekwangia reichenbachii sp. nov. from diverse environment.</title>
        <authorList>
            <person name="Octaviana S."/>
        </authorList>
    </citation>
    <scope>NUCLEOTIDE SEQUENCE [LARGE SCALE GENOMIC DNA]</scope>
    <source>
        <strain evidence="2 3">PWU4</strain>
    </source>
</reference>
<comment type="caution">
    <text evidence="2">The sequence shown here is derived from an EMBL/GenBank/DDBJ whole genome shotgun (WGS) entry which is preliminary data.</text>
</comment>
<organism evidence="2 3">
    <name type="scientific">Chryseosolibacter histidini</name>
    <dbReference type="NCBI Taxonomy" id="2782349"/>
    <lineage>
        <taxon>Bacteria</taxon>
        <taxon>Pseudomonadati</taxon>
        <taxon>Bacteroidota</taxon>
        <taxon>Cytophagia</taxon>
        <taxon>Cytophagales</taxon>
        <taxon>Chryseotaleaceae</taxon>
        <taxon>Chryseosolibacter</taxon>
    </lineage>
</organism>
<keyword evidence="2" id="KW-0808">Transferase</keyword>
<dbReference type="AlphaFoldDB" id="A0AAP2DQ65"/>
<dbReference type="Pfam" id="PF00534">
    <property type="entry name" value="Glycos_transf_1"/>
    <property type="match status" value="1"/>
</dbReference>
<dbReference type="SUPFAM" id="SSF53756">
    <property type="entry name" value="UDP-Glycosyltransferase/glycogen phosphorylase"/>
    <property type="match status" value="1"/>
</dbReference>
<evidence type="ECO:0000313" key="2">
    <source>
        <dbReference type="EMBL" id="MBT1700515.1"/>
    </source>
</evidence>
<keyword evidence="2" id="KW-0328">Glycosyltransferase</keyword>
<dbReference type="InterPro" id="IPR001296">
    <property type="entry name" value="Glyco_trans_1"/>
</dbReference>
<keyword evidence="3" id="KW-1185">Reference proteome</keyword>
<dbReference type="GO" id="GO:0016757">
    <property type="term" value="F:glycosyltransferase activity"/>
    <property type="evidence" value="ECO:0007669"/>
    <property type="project" value="UniProtKB-KW"/>
</dbReference>
<dbReference type="Proteomes" id="UP001319200">
    <property type="component" value="Unassembled WGS sequence"/>
</dbReference>
<gene>
    <name evidence="2" type="ORF">KK083_26745</name>
</gene>
<proteinExistence type="predicted"/>
<dbReference type="PANTHER" id="PTHR46401">
    <property type="entry name" value="GLYCOSYLTRANSFERASE WBBK-RELATED"/>
    <property type="match status" value="1"/>
</dbReference>
<dbReference type="RefSeq" id="WP_254169204.1">
    <property type="nucleotide sequence ID" value="NZ_JAHESF010000042.1"/>
</dbReference>
<dbReference type="PANTHER" id="PTHR46401:SF8">
    <property type="entry name" value="BLL6006 PROTEIN"/>
    <property type="match status" value="1"/>
</dbReference>